<gene>
    <name evidence="2" type="ORF">IW15_07550</name>
</gene>
<accession>A0A086A7J1</accession>
<reference evidence="2 3" key="1">
    <citation type="submission" date="2014-07" db="EMBL/GenBank/DDBJ databases">
        <title>Genome of Chryseobacterium soli DSM 19298.</title>
        <authorList>
            <person name="Stropko S.J."/>
            <person name="Pipes S.E."/>
            <person name="Newman J."/>
        </authorList>
    </citation>
    <scope>NUCLEOTIDE SEQUENCE [LARGE SCALE GENOMIC DNA]</scope>
    <source>
        <strain evidence="2 3">DSM 19298</strain>
    </source>
</reference>
<dbReference type="Proteomes" id="UP000028705">
    <property type="component" value="Unassembled WGS sequence"/>
</dbReference>
<dbReference type="Pfam" id="PF16289">
    <property type="entry name" value="PIN_12"/>
    <property type="match status" value="1"/>
</dbReference>
<keyword evidence="3" id="KW-1185">Reference proteome</keyword>
<evidence type="ECO:0000313" key="2">
    <source>
        <dbReference type="EMBL" id="KFF12655.1"/>
    </source>
</evidence>
<dbReference type="AlphaFoldDB" id="A0A086A7J1"/>
<proteinExistence type="predicted"/>
<protein>
    <recommendedName>
        <fullName evidence="1">DUF4935 domain-containing protein</fullName>
    </recommendedName>
</protein>
<evidence type="ECO:0000313" key="3">
    <source>
        <dbReference type="Proteomes" id="UP000028705"/>
    </source>
</evidence>
<dbReference type="InterPro" id="IPR032557">
    <property type="entry name" value="DUF4935"/>
</dbReference>
<evidence type="ECO:0000259" key="1">
    <source>
        <dbReference type="Pfam" id="PF16289"/>
    </source>
</evidence>
<sequence length="302" mass="35911">MKKFNEFSFESLTLYKKFKKDARYLRNNDRLKILFQEIKKEEVFNDFKTRLDDLVKTGELKIIPYGVLDISNVFDNYFNSQPPFGIGNKKHEFPDAFTSELIEKYIDEKKLTDIVIFSLDNDFSNLNSKATISKDYETFLNDEYSNIEKAKIAEQVVISNEVKIRNEFKEWYKTNLDDMSLYYQAVNWKDVYDISIKSIQVGDLQHSIIEIDKDTVVIEITAEVIVEVDILTDDEEYQYYDSDDRSYHYLETTTETYKKEFDSSMIIYVEVENAENYSDDIEIEVINENVRIDFNISDEHYY</sequence>
<dbReference type="EMBL" id="JPRH01000003">
    <property type="protein sequence ID" value="KFF12655.1"/>
    <property type="molecule type" value="Genomic_DNA"/>
</dbReference>
<name>A0A086A7J1_9FLAO</name>
<organism evidence="2 3">
    <name type="scientific">Chryseobacterium soli</name>
    <dbReference type="NCBI Taxonomy" id="445961"/>
    <lineage>
        <taxon>Bacteria</taxon>
        <taxon>Pseudomonadati</taxon>
        <taxon>Bacteroidota</taxon>
        <taxon>Flavobacteriia</taxon>
        <taxon>Flavobacteriales</taxon>
        <taxon>Weeksellaceae</taxon>
        <taxon>Chryseobacterium group</taxon>
        <taxon>Chryseobacterium</taxon>
    </lineage>
</organism>
<dbReference type="eggNOG" id="ENOG502Z9B1">
    <property type="taxonomic scope" value="Bacteria"/>
</dbReference>
<comment type="caution">
    <text evidence="2">The sequence shown here is derived from an EMBL/GenBank/DDBJ whole genome shotgun (WGS) entry which is preliminary data.</text>
</comment>
<feature type="domain" description="DUF4935" evidence="1">
    <location>
        <begin position="11"/>
        <end position="123"/>
    </location>
</feature>